<organism evidence="2 3">
    <name type="scientific">Pseudomonas auratipiscis</name>
    <dbReference type="NCBI Taxonomy" id="3115853"/>
    <lineage>
        <taxon>Bacteria</taxon>
        <taxon>Pseudomonadati</taxon>
        <taxon>Pseudomonadota</taxon>
        <taxon>Gammaproteobacteria</taxon>
        <taxon>Pseudomonadales</taxon>
        <taxon>Pseudomonadaceae</taxon>
        <taxon>Pseudomonas</taxon>
    </lineage>
</organism>
<name>A0AB35WL44_9PSED</name>
<dbReference type="InterPro" id="IPR010752">
    <property type="entry name" value="DUF1329"/>
</dbReference>
<reference evidence="2 3" key="1">
    <citation type="submission" date="2024-01" db="EMBL/GenBank/DDBJ databases">
        <title>Unpublished Manusciprt.</title>
        <authorList>
            <person name="Duman M."/>
            <person name="Valdes E.G."/>
            <person name="Ajmi N."/>
            <person name="Altun S."/>
            <person name="Saticioglu I.B."/>
        </authorList>
    </citation>
    <scope>NUCLEOTIDE SEQUENCE [LARGE SCALE GENOMIC DNA]</scope>
    <source>
        <strain evidence="2 3">120P</strain>
    </source>
</reference>
<dbReference type="CDD" id="cd16329">
    <property type="entry name" value="LolA_like"/>
    <property type="match status" value="1"/>
</dbReference>
<dbReference type="AlphaFoldDB" id="A0AB35WL44"/>
<gene>
    <name evidence="2" type="ORF">V0R53_01575</name>
</gene>
<keyword evidence="3" id="KW-1185">Reference proteome</keyword>
<protein>
    <submittedName>
        <fullName evidence="2">DUF1329 domain-containing protein</fullName>
    </submittedName>
</protein>
<dbReference type="Gene3D" id="2.50.20.10">
    <property type="entry name" value="Lipoprotein localisation LolA/LolB/LppX"/>
    <property type="match status" value="1"/>
</dbReference>
<dbReference type="Proteomes" id="UP001307839">
    <property type="component" value="Unassembled WGS sequence"/>
</dbReference>
<evidence type="ECO:0000313" key="3">
    <source>
        <dbReference type="Proteomes" id="UP001307839"/>
    </source>
</evidence>
<dbReference type="EMBL" id="JAZDQP010000001">
    <property type="protein sequence ID" value="MEE1865075.1"/>
    <property type="molecule type" value="Genomic_DNA"/>
</dbReference>
<dbReference type="Pfam" id="PF07044">
    <property type="entry name" value="DUF1329"/>
    <property type="match status" value="1"/>
</dbReference>
<accession>A0AB35WL44</accession>
<comment type="caution">
    <text evidence="2">The sequence shown here is derived from an EMBL/GenBank/DDBJ whole genome shotgun (WGS) entry which is preliminary data.</text>
</comment>
<feature type="signal peptide" evidence="1">
    <location>
        <begin position="1"/>
        <end position="22"/>
    </location>
</feature>
<keyword evidence="1" id="KW-0732">Signal</keyword>
<feature type="chain" id="PRO_5044336890" evidence="1">
    <location>
        <begin position="23"/>
        <end position="447"/>
    </location>
</feature>
<dbReference type="RefSeq" id="WP_330078652.1">
    <property type="nucleotide sequence ID" value="NZ_JAZDCU010000001.1"/>
</dbReference>
<evidence type="ECO:0000256" key="1">
    <source>
        <dbReference type="SAM" id="SignalP"/>
    </source>
</evidence>
<evidence type="ECO:0000313" key="2">
    <source>
        <dbReference type="EMBL" id="MEE1865075.1"/>
    </source>
</evidence>
<sequence>MKTSHKVLVASLLTLSSSIAVAAPDYSQLGKSLTAVGAEKSANQDGSIPAYTGGLTTAPAGFDKNTFVRPDPFANEKPLLSIDQSNVDQYASKLTAGTIALIKRYPSFRVDVYTTHRTAAYPQWVQDNTINNAGKAKLEAGGTSVSGVHASTPFPIPQNGNEAMWNMLMRYNGDTMDFRKFTAFNVTSAGQLAISTQGRFLVESEYYNNAKQGSNLLQRTRADYNGPARRAGESLMILEPANYEQAERRAYQYLPGQRRVKLAPDLAYDTPNTTTSGMATMDDVGLFNGKQDRFDFKLVGKKELYVPYNTYRMVYANDPKAVFKANHINPDMVRWELHRVWVVEATLKPGARHVYKKREFYLDEDSWSPLAVDQYDARDSLWRVGFNYPTQSYDVQAFSSYTSGHYDLIGGSYYINLWPGSNGLRIVAEHQPDNFWSPDSLAGSGIR</sequence>
<proteinExistence type="predicted"/>